<evidence type="ECO:0000313" key="2">
    <source>
        <dbReference type="Proteomes" id="UP000053342"/>
    </source>
</evidence>
<dbReference type="STRING" id="215243.A0A0D2BQ47"/>
<reference evidence="1 2" key="1">
    <citation type="submission" date="2015-01" db="EMBL/GenBank/DDBJ databases">
        <title>The Genome Sequence of Exophiala oligosperma CBS72588.</title>
        <authorList>
            <consortium name="The Broad Institute Genomics Platform"/>
            <person name="Cuomo C."/>
            <person name="de Hoog S."/>
            <person name="Gorbushina A."/>
            <person name="Stielow B."/>
            <person name="Teixiera M."/>
            <person name="Abouelleil A."/>
            <person name="Chapman S.B."/>
            <person name="Priest M."/>
            <person name="Young S.K."/>
            <person name="Wortman J."/>
            <person name="Nusbaum C."/>
            <person name="Birren B."/>
        </authorList>
    </citation>
    <scope>NUCLEOTIDE SEQUENCE [LARGE SCALE GENOMIC DNA]</scope>
    <source>
        <strain evidence="1 2">CBS 72588</strain>
    </source>
</reference>
<dbReference type="InterPro" id="IPR051678">
    <property type="entry name" value="AGP_Transferase"/>
</dbReference>
<keyword evidence="2" id="KW-1185">Reference proteome</keyword>
<proteinExistence type="predicted"/>
<dbReference type="OrthoDB" id="4118642at2759"/>
<dbReference type="PANTHER" id="PTHR21310">
    <property type="entry name" value="AMINOGLYCOSIDE PHOSPHOTRANSFERASE-RELATED-RELATED"/>
    <property type="match status" value="1"/>
</dbReference>
<protein>
    <recommendedName>
        <fullName evidence="3">Aminoglycoside phosphotransferase domain-containing protein</fullName>
    </recommendedName>
</protein>
<sequence length="522" mass="60961">MASRLNSRITRKKNLLQRSISYESAREDESNILLQLSYPSKRIDFFLQLFQKRDEIKEIVACHLGLKSDQSCRLGDFSEWRHGTFNVCIPVYICNWNRRPKNRVMIRFPLPYKLGESSNPGNMDEKVRSEAATYIWMQQNCPEIPIPYLWGFGIGNHLHFTARKNTPWYLRCLSVIQNTLRRLFRQPVCSPYIRRKRPDLPLTVGYLLMDFIEDEEGRMLSTTWDTLSSDSKRMTNFFRDLSRILLSLTRRPLSHIGSLTIDNDGVVSLANRPLSIIIPEAENDSCPPVVNRNYTYGTVEPYILDLFKYHDNRIRHQPNSVISRDDAVDQMEALTLMRACLPDFVTPDSRSGPFYVTLTDLHQSNIFVDDDWHIKSIIDLEWVCSRPIGMLRPPLWLTGQAIDCLVNEKLTDLKIALDKFFFILEEEEKQSLHPCSISVANTFRENWATGRIWYFRALDSLTGLYGVFLNHIEPMFASDITRAAARYWHPDAEDIVRTRIKDKLEYDVRLRQAFEEDNSLEN</sequence>
<accession>A0A0D2BQ47</accession>
<organism evidence="1 2">
    <name type="scientific">Exophiala oligosperma</name>
    <dbReference type="NCBI Taxonomy" id="215243"/>
    <lineage>
        <taxon>Eukaryota</taxon>
        <taxon>Fungi</taxon>
        <taxon>Dikarya</taxon>
        <taxon>Ascomycota</taxon>
        <taxon>Pezizomycotina</taxon>
        <taxon>Eurotiomycetes</taxon>
        <taxon>Chaetothyriomycetidae</taxon>
        <taxon>Chaetothyriales</taxon>
        <taxon>Herpotrichiellaceae</taxon>
        <taxon>Exophiala</taxon>
    </lineage>
</organism>
<gene>
    <name evidence="1" type="ORF">PV06_08259</name>
</gene>
<dbReference type="HOGENOM" id="CLU_025005_3_1_1"/>
<dbReference type="EMBL" id="KN847339">
    <property type="protein sequence ID" value="KIW39667.1"/>
    <property type="molecule type" value="Genomic_DNA"/>
</dbReference>
<name>A0A0D2BQ47_9EURO</name>
<dbReference type="Proteomes" id="UP000053342">
    <property type="component" value="Unassembled WGS sequence"/>
</dbReference>
<evidence type="ECO:0008006" key="3">
    <source>
        <dbReference type="Google" id="ProtNLM"/>
    </source>
</evidence>
<dbReference type="AlphaFoldDB" id="A0A0D2BQ47"/>
<dbReference type="RefSeq" id="XP_016259883.1">
    <property type="nucleotide sequence ID" value="XM_016409575.1"/>
</dbReference>
<dbReference type="PANTHER" id="PTHR21310:SF37">
    <property type="entry name" value="AMINOGLYCOSIDE PHOSPHOTRANSFERASE DOMAIN-CONTAINING PROTEIN"/>
    <property type="match status" value="1"/>
</dbReference>
<evidence type="ECO:0000313" key="1">
    <source>
        <dbReference type="EMBL" id="KIW39667.1"/>
    </source>
</evidence>
<dbReference type="GeneID" id="27360333"/>
<dbReference type="InterPro" id="IPR011009">
    <property type="entry name" value="Kinase-like_dom_sf"/>
</dbReference>
<dbReference type="SUPFAM" id="SSF56112">
    <property type="entry name" value="Protein kinase-like (PK-like)"/>
    <property type="match status" value="1"/>
</dbReference>
<dbReference type="VEuPathDB" id="FungiDB:PV06_08259"/>